<protein>
    <submittedName>
        <fullName evidence="1">Uncharacterized protein</fullName>
    </submittedName>
</protein>
<reference evidence="1 2" key="1">
    <citation type="journal article" date="2021" name="Elife">
        <title>Chloroplast acquisition without the gene transfer in kleptoplastic sea slugs, Plakobranchus ocellatus.</title>
        <authorList>
            <person name="Maeda T."/>
            <person name="Takahashi S."/>
            <person name="Yoshida T."/>
            <person name="Shimamura S."/>
            <person name="Takaki Y."/>
            <person name="Nagai Y."/>
            <person name="Toyoda A."/>
            <person name="Suzuki Y."/>
            <person name="Arimoto A."/>
            <person name="Ishii H."/>
            <person name="Satoh N."/>
            <person name="Nishiyama T."/>
            <person name="Hasebe M."/>
            <person name="Maruyama T."/>
            <person name="Minagawa J."/>
            <person name="Obokata J."/>
            <person name="Shigenobu S."/>
        </authorList>
    </citation>
    <scope>NUCLEOTIDE SEQUENCE [LARGE SCALE GENOMIC DNA]</scope>
</reference>
<evidence type="ECO:0000313" key="2">
    <source>
        <dbReference type="Proteomes" id="UP000735302"/>
    </source>
</evidence>
<sequence>MTDVVLGFKEDIVGTLDSKSALFSTGIRLSHAQAPPSAPSLDGGPGSPILHPLGWLTFLDPLLVSRLDSIQVVLCWFQFGPTCGTVMLVPVWNHF</sequence>
<dbReference type="EMBL" id="BLXT01005154">
    <property type="protein sequence ID" value="GFO20312.1"/>
    <property type="molecule type" value="Genomic_DNA"/>
</dbReference>
<dbReference type="AlphaFoldDB" id="A0AAV4BN07"/>
<proteinExistence type="predicted"/>
<evidence type="ECO:0000313" key="1">
    <source>
        <dbReference type="EMBL" id="GFO20312.1"/>
    </source>
</evidence>
<organism evidence="1 2">
    <name type="scientific">Plakobranchus ocellatus</name>
    <dbReference type="NCBI Taxonomy" id="259542"/>
    <lineage>
        <taxon>Eukaryota</taxon>
        <taxon>Metazoa</taxon>
        <taxon>Spiralia</taxon>
        <taxon>Lophotrochozoa</taxon>
        <taxon>Mollusca</taxon>
        <taxon>Gastropoda</taxon>
        <taxon>Heterobranchia</taxon>
        <taxon>Euthyneura</taxon>
        <taxon>Panpulmonata</taxon>
        <taxon>Sacoglossa</taxon>
        <taxon>Placobranchoidea</taxon>
        <taxon>Plakobranchidae</taxon>
        <taxon>Plakobranchus</taxon>
    </lineage>
</organism>
<accession>A0AAV4BN07</accession>
<gene>
    <name evidence="1" type="ORF">PoB_004681700</name>
</gene>
<comment type="caution">
    <text evidence="1">The sequence shown here is derived from an EMBL/GenBank/DDBJ whole genome shotgun (WGS) entry which is preliminary data.</text>
</comment>
<keyword evidence="2" id="KW-1185">Reference proteome</keyword>
<name>A0AAV4BN07_9GAST</name>
<dbReference type="Proteomes" id="UP000735302">
    <property type="component" value="Unassembled WGS sequence"/>
</dbReference>